<dbReference type="AlphaFoldDB" id="A0A511XF17"/>
<keyword evidence="1" id="KW-0732">Signal</keyword>
<accession>A0A511XF17</accession>
<evidence type="ECO:0000313" key="2">
    <source>
        <dbReference type="EMBL" id="GEN61552.1"/>
    </source>
</evidence>
<dbReference type="EMBL" id="BJYF01000044">
    <property type="protein sequence ID" value="GEN61552.1"/>
    <property type="molecule type" value="Genomic_DNA"/>
</dbReference>
<keyword evidence="3" id="KW-1185">Reference proteome</keyword>
<dbReference type="STRING" id="1120919.GCA_000429165_03686"/>
<evidence type="ECO:0000256" key="1">
    <source>
        <dbReference type="SAM" id="SignalP"/>
    </source>
</evidence>
<feature type="chain" id="PRO_5021900550" description="TraB/GumN family protein" evidence="1">
    <location>
        <begin position="27"/>
        <end position="320"/>
    </location>
</feature>
<sequence length="320" mass="34740">MFVVKLYRSPFVAGLVFLLSNSSVLASVPVVQVQWNNGPVSVIVPAVHAPAQGVTAPAGEIFKNKTVFLREGMKTEDVPELASSGVDPSSGKPNWTGQLAFARWTNDFSLPLLAKALSLHAGCFTRLGQQLTGKAQPPEKYVPVIALNMKTARMAMVVVETPCPAPDGLSRDARVNIEAAKMGLKPVWLENPVEYKRTEDQIPDAAYSEALARDLREIGDNTLTNEMVEVLEKSGDFDGWDRMVRSRASTPALATLLRYMVDERTTEMVTHMEPYLRAGGAVVLVGMGHLGGETGVLSQLRRDHFTVKIVKAPDDAGMAP</sequence>
<name>A0A511XF17_9PROT</name>
<gene>
    <name evidence="2" type="ORF">ANI02nite_34360</name>
</gene>
<dbReference type="InterPro" id="IPR002816">
    <property type="entry name" value="TraB/PrgY/GumN_fam"/>
</dbReference>
<evidence type="ECO:0008006" key="4">
    <source>
        <dbReference type="Google" id="ProtNLM"/>
    </source>
</evidence>
<evidence type="ECO:0000313" key="3">
    <source>
        <dbReference type="Proteomes" id="UP000321635"/>
    </source>
</evidence>
<organism evidence="2 3">
    <name type="scientific">Acetobacter nitrogenifigens DSM 23921 = NBRC 105050</name>
    <dbReference type="NCBI Taxonomy" id="1120919"/>
    <lineage>
        <taxon>Bacteria</taxon>
        <taxon>Pseudomonadati</taxon>
        <taxon>Pseudomonadota</taxon>
        <taxon>Alphaproteobacteria</taxon>
        <taxon>Acetobacterales</taxon>
        <taxon>Acetobacteraceae</taxon>
        <taxon>Acetobacter</taxon>
    </lineage>
</organism>
<comment type="caution">
    <text evidence="2">The sequence shown here is derived from an EMBL/GenBank/DDBJ whole genome shotgun (WGS) entry which is preliminary data.</text>
</comment>
<protein>
    <recommendedName>
        <fullName evidence="4">TraB/GumN family protein</fullName>
    </recommendedName>
</protein>
<proteinExistence type="predicted"/>
<feature type="signal peptide" evidence="1">
    <location>
        <begin position="1"/>
        <end position="26"/>
    </location>
</feature>
<reference evidence="2 3" key="1">
    <citation type="submission" date="2019-07" db="EMBL/GenBank/DDBJ databases">
        <title>Whole genome shotgun sequence of Acetobacter nitrogenifigens NBRC 105050.</title>
        <authorList>
            <person name="Hosoyama A."/>
            <person name="Uohara A."/>
            <person name="Ohji S."/>
            <person name="Ichikawa N."/>
        </authorList>
    </citation>
    <scope>NUCLEOTIDE SEQUENCE [LARGE SCALE GENOMIC DNA]</scope>
    <source>
        <strain evidence="2 3">NBRC 105050</strain>
    </source>
</reference>
<dbReference type="Pfam" id="PF01963">
    <property type="entry name" value="TraB_PrgY_gumN"/>
    <property type="match status" value="1"/>
</dbReference>
<dbReference type="Proteomes" id="UP000321635">
    <property type="component" value="Unassembled WGS sequence"/>
</dbReference>